<evidence type="ECO:0000256" key="2">
    <source>
        <dbReference type="SAM" id="SignalP"/>
    </source>
</evidence>
<keyword evidence="2" id="KW-0732">Signal</keyword>
<feature type="signal peptide" evidence="2">
    <location>
        <begin position="1"/>
        <end position="18"/>
    </location>
</feature>
<keyword evidence="4" id="KW-1185">Reference proteome</keyword>
<dbReference type="NCBIfam" id="NF038012">
    <property type="entry name" value="DMT_1"/>
    <property type="match status" value="1"/>
</dbReference>
<dbReference type="Proteomes" id="UP001596972">
    <property type="component" value="Unassembled WGS sequence"/>
</dbReference>
<keyword evidence="1" id="KW-0472">Membrane</keyword>
<feature type="transmembrane region" description="Helical" evidence="1">
    <location>
        <begin position="252"/>
        <end position="273"/>
    </location>
</feature>
<reference evidence="4" key="1">
    <citation type="journal article" date="2019" name="Int. J. Syst. Evol. Microbiol.">
        <title>The Global Catalogue of Microorganisms (GCM) 10K type strain sequencing project: providing services to taxonomists for standard genome sequencing and annotation.</title>
        <authorList>
            <consortium name="The Broad Institute Genomics Platform"/>
            <consortium name="The Broad Institute Genome Sequencing Center for Infectious Disease"/>
            <person name="Wu L."/>
            <person name="Ma J."/>
        </authorList>
    </citation>
    <scope>NUCLEOTIDE SEQUENCE [LARGE SCALE GENOMIC DNA]</scope>
    <source>
        <strain evidence="4">JCM 31202</strain>
    </source>
</reference>
<dbReference type="InterPro" id="IPR037185">
    <property type="entry name" value="EmrE-like"/>
</dbReference>
<feature type="transmembrane region" description="Helical" evidence="1">
    <location>
        <begin position="190"/>
        <end position="213"/>
    </location>
</feature>
<keyword evidence="1" id="KW-1133">Transmembrane helix</keyword>
<dbReference type="PANTHER" id="PTHR40761:SF1">
    <property type="entry name" value="CONSERVED INTEGRAL MEMBRANE ALANINE VALINE AND LEUCINE RICH PROTEIN-RELATED"/>
    <property type="match status" value="1"/>
</dbReference>
<name>A0ABW3ERX8_9ACTN</name>
<evidence type="ECO:0000256" key="1">
    <source>
        <dbReference type="SAM" id="Phobius"/>
    </source>
</evidence>
<feature type="transmembrane region" description="Helical" evidence="1">
    <location>
        <begin position="134"/>
        <end position="155"/>
    </location>
</feature>
<protein>
    <submittedName>
        <fullName evidence="3">DMT family transporter</fullName>
    </submittedName>
</protein>
<feature type="transmembrane region" description="Helical" evidence="1">
    <location>
        <begin position="161"/>
        <end position="183"/>
    </location>
</feature>
<dbReference type="PANTHER" id="PTHR40761">
    <property type="entry name" value="CONSERVED INTEGRAL MEMBRANE ALANINE VALINE AND LEUCINE RICH PROTEIN-RELATED"/>
    <property type="match status" value="1"/>
</dbReference>
<evidence type="ECO:0000313" key="4">
    <source>
        <dbReference type="Proteomes" id="UP001596972"/>
    </source>
</evidence>
<dbReference type="SUPFAM" id="SSF103481">
    <property type="entry name" value="Multidrug resistance efflux transporter EmrE"/>
    <property type="match status" value="2"/>
</dbReference>
<evidence type="ECO:0000313" key="3">
    <source>
        <dbReference type="EMBL" id="MFD0902575.1"/>
    </source>
</evidence>
<proteinExistence type="predicted"/>
<feature type="transmembrane region" description="Helical" evidence="1">
    <location>
        <begin position="49"/>
        <end position="70"/>
    </location>
</feature>
<feature type="transmembrane region" description="Helical" evidence="1">
    <location>
        <begin position="103"/>
        <end position="122"/>
    </location>
</feature>
<comment type="caution">
    <text evidence="3">The sequence shown here is derived from an EMBL/GenBank/DDBJ whole genome shotgun (WGS) entry which is preliminary data.</text>
</comment>
<feature type="chain" id="PRO_5046439975" evidence="2">
    <location>
        <begin position="19"/>
        <end position="292"/>
    </location>
</feature>
<dbReference type="RefSeq" id="WP_378300492.1">
    <property type="nucleotide sequence ID" value="NZ_JBHTJA010000038.1"/>
</dbReference>
<accession>A0ABW3ERX8</accession>
<organism evidence="3 4">
    <name type="scientific">Actinomadura sediminis</name>
    <dbReference type="NCBI Taxonomy" id="1038904"/>
    <lineage>
        <taxon>Bacteria</taxon>
        <taxon>Bacillati</taxon>
        <taxon>Actinomycetota</taxon>
        <taxon>Actinomycetes</taxon>
        <taxon>Streptosporangiales</taxon>
        <taxon>Thermomonosporaceae</taxon>
        <taxon>Actinomadura</taxon>
    </lineage>
</organism>
<dbReference type="EMBL" id="JBHTJA010000038">
    <property type="protein sequence ID" value="MFD0902575.1"/>
    <property type="molecule type" value="Genomic_DNA"/>
</dbReference>
<sequence>MPVAILAAVLAGACFALAGVLQQRAASARPSREAMSVRLLGRLARDRTWLFGIAFAVAAYGFQMLALAFGPLALVQPLIVTELVFAIPLSVWLYHLRMGAREWYGALAVAGGLALALVAADPRGGEHPVPPGEWLLTIAAVLAATAVALTAARYAGELPRASLIALAAGLVMGTQSVLLAATVAKIEQGFAALFTSWQTYVLVIASIGGLVLIQSAFQAGPLAATMPVIDSTEPAVAVTLGILLFDERIRVGLLPSGLTVLGLAILLTGIAALDTSPLLQALHRQEIERRTT</sequence>
<feature type="transmembrane region" description="Helical" evidence="1">
    <location>
        <begin position="77"/>
        <end position="97"/>
    </location>
</feature>
<keyword evidence="1" id="KW-0812">Transmembrane</keyword>
<gene>
    <name evidence="3" type="ORF">ACFQ11_19405</name>
</gene>